<evidence type="ECO:0000256" key="2">
    <source>
        <dbReference type="ARBA" id="ARBA00022679"/>
    </source>
</evidence>
<proteinExistence type="inferred from homology"/>
<dbReference type="GO" id="GO:0016740">
    <property type="term" value="F:transferase activity"/>
    <property type="evidence" value="ECO:0007669"/>
    <property type="project" value="UniProtKB-KW"/>
</dbReference>
<protein>
    <submittedName>
        <fullName evidence="3">CoA transferase</fullName>
    </submittedName>
</protein>
<comment type="similarity">
    <text evidence="1">Belongs to the CoA-transferase III family.</text>
</comment>
<dbReference type="SUPFAM" id="SSF89796">
    <property type="entry name" value="CoA-transferase family III (CaiB/BaiF)"/>
    <property type="match status" value="1"/>
</dbReference>
<dbReference type="Gene3D" id="3.40.50.10540">
    <property type="entry name" value="Crotonobetainyl-coa:carnitine coa-transferase, domain 1"/>
    <property type="match status" value="1"/>
</dbReference>
<dbReference type="Gene3D" id="3.30.1540.10">
    <property type="entry name" value="formyl-coa transferase, domain 3"/>
    <property type="match status" value="1"/>
</dbReference>
<dbReference type="Pfam" id="PF02515">
    <property type="entry name" value="CoA_transf_3"/>
    <property type="match status" value="1"/>
</dbReference>
<organism evidence="3 4">
    <name type="scientific">Acrocarpospora pleiomorpha</name>
    <dbReference type="NCBI Taxonomy" id="90975"/>
    <lineage>
        <taxon>Bacteria</taxon>
        <taxon>Bacillati</taxon>
        <taxon>Actinomycetota</taxon>
        <taxon>Actinomycetes</taxon>
        <taxon>Streptosporangiales</taxon>
        <taxon>Streptosporangiaceae</taxon>
        <taxon>Acrocarpospora</taxon>
    </lineage>
</organism>
<dbReference type="RefSeq" id="WP_155349031.1">
    <property type="nucleotide sequence ID" value="NZ_BAAAHM010000005.1"/>
</dbReference>
<dbReference type="Proteomes" id="UP000377595">
    <property type="component" value="Unassembled WGS sequence"/>
</dbReference>
<dbReference type="EMBL" id="BLAF01000048">
    <property type="protein sequence ID" value="GES24176.1"/>
    <property type="molecule type" value="Genomic_DNA"/>
</dbReference>
<dbReference type="InterPro" id="IPR023606">
    <property type="entry name" value="CoA-Trfase_III_dom_1_sf"/>
</dbReference>
<dbReference type="InterPro" id="IPR044855">
    <property type="entry name" value="CoA-Trfase_III_dom3_sf"/>
</dbReference>
<reference evidence="3 4" key="1">
    <citation type="submission" date="2019-10" db="EMBL/GenBank/DDBJ databases">
        <title>Whole genome shotgun sequence of Acrocarpospora pleiomorpha NBRC 16267.</title>
        <authorList>
            <person name="Ichikawa N."/>
            <person name="Kimura A."/>
            <person name="Kitahashi Y."/>
            <person name="Komaki H."/>
            <person name="Oguchi A."/>
        </authorList>
    </citation>
    <scope>NUCLEOTIDE SEQUENCE [LARGE SCALE GENOMIC DNA]</scope>
    <source>
        <strain evidence="3 4">NBRC 16267</strain>
    </source>
</reference>
<sequence>MGGVLEGLRVVDLSTGIPAGFAARLLADNGADVIKVESPAGDVLRQDIYDFVYCNMGKRSVVLDLEDGDARAALDVVLDRADVVIESCDAAGRERYGLDPDRLRAGRETLIVISVTPFGGSGPYRDWRGSEHVLYGMGHEMYATGQPDLPPGPLAPYVSWLTIGFSAAVVTVAAMYGVANGQGGSHYDISGFEAMAASIDRRAHALVAYAYCGDPLTRGGTPEMFPPHANPCADGWVSVAAGGLWWEPFCRVVGLPELAEFRTAPAVGTVPEDVHAAWRNWCSTRTKREISDLFQGAGVPSEPMNTMADLLRDDHLRSRSFFKGVDVEDSAGMVPGPIVRLGGPEQDAWPAAPRLGEHTTEVLREAGVDERWIMRLTAQEATA</sequence>
<comment type="caution">
    <text evidence="3">The sequence shown here is derived from an EMBL/GenBank/DDBJ whole genome shotgun (WGS) entry which is preliminary data.</text>
</comment>
<dbReference type="AlphaFoldDB" id="A0A5M3XTJ3"/>
<evidence type="ECO:0000256" key="1">
    <source>
        <dbReference type="ARBA" id="ARBA00008383"/>
    </source>
</evidence>
<keyword evidence="4" id="KW-1185">Reference proteome</keyword>
<gene>
    <name evidence="3" type="primary">caiB</name>
    <name evidence="3" type="ORF">Aple_070750</name>
</gene>
<dbReference type="PANTHER" id="PTHR48228:SF6">
    <property type="entry name" value="L-CARNITINE COA-TRANSFERASE"/>
    <property type="match status" value="1"/>
</dbReference>
<dbReference type="InterPro" id="IPR050509">
    <property type="entry name" value="CoA-transferase_III"/>
</dbReference>
<dbReference type="InterPro" id="IPR003673">
    <property type="entry name" value="CoA-Trfase_fam_III"/>
</dbReference>
<keyword evidence="2 3" id="KW-0808">Transferase</keyword>
<accession>A0A5M3XTJ3</accession>
<dbReference type="OrthoDB" id="9797653at2"/>
<evidence type="ECO:0000313" key="4">
    <source>
        <dbReference type="Proteomes" id="UP000377595"/>
    </source>
</evidence>
<evidence type="ECO:0000313" key="3">
    <source>
        <dbReference type="EMBL" id="GES24176.1"/>
    </source>
</evidence>
<name>A0A5M3XTJ3_9ACTN</name>
<dbReference type="PANTHER" id="PTHR48228">
    <property type="entry name" value="SUCCINYL-COA--D-CITRAMALATE COA-TRANSFERASE"/>
    <property type="match status" value="1"/>
</dbReference>